<evidence type="ECO:0000313" key="1">
    <source>
        <dbReference type="EMBL" id="KAL3775948.1"/>
    </source>
</evidence>
<sequence>MFVSSSSGGG</sequence>
<dbReference type="EMBL" id="JALLAZ020001380">
    <property type="protein sequence ID" value="KAL3775948.1"/>
    <property type="molecule type" value="Genomic_DNA"/>
</dbReference>
<comment type="caution">
    <text evidence="1">The sequence shown here is derived from an EMBL/GenBank/DDBJ whole genome shotgun (WGS) entry which is preliminary data.</text>
</comment>
<proteinExistence type="predicted"/>
<protein>
    <submittedName>
        <fullName evidence="1">Uncharacterized protein</fullName>
    </submittedName>
</protein>
<keyword evidence="2" id="KW-1185">Reference proteome</keyword>
<dbReference type="Proteomes" id="UP001530315">
    <property type="component" value="Unassembled WGS sequence"/>
</dbReference>
<gene>
    <name evidence="1" type="ORF">ACHAW5_000897</name>
</gene>
<name>A0ABD3NJ53_9STRA</name>
<reference evidence="1 2" key="1">
    <citation type="submission" date="2024-10" db="EMBL/GenBank/DDBJ databases">
        <title>Updated reference genomes for cyclostephanoid diatoms.</title>
        <authorList>
            <person name="Roberts W.R."/>
            <person name="Alverson A.J."/>
        </authorList>
    </citation>
    <scope>NUCLEOTIDE SEQUENCE [LARGE SCALE GENOMIC DNA]</scope>
    <source>
        <strain evidence="1 2">AJA276-08</strain>
    </source>
</reference>
<organism evidence="1 2">
    <name type="scientific">Stephanodiscus triporus</name>
    <dbReference type="NCBI Taxonomy" id="2934178"/>
    <lineage>
        <taxon>Eukaryota</taxon>
        <taxon>Sar</taxon>
        <taxon>Stramenopiles</taxon>
        <taxon>Ochrophyta</taxon>
        <taxon>Bacillariophyta</taxon>
        <taxon>Coscinodiscophyceae</taxon>
        <taxon>Thalassiosirophycidae</taxon>
        <taxon>Stephanodiscales</taxon>
        <taxon>Stephanodiscaceae</taxon>
        <taxon>Stephanodiscus</taxon>
    </lineage>
</organism>
<accession>A0ABD3NJ53</accession>
<evidence type="ECO:0000313" key="2">
    <source>
        <dbReference type="Proteomes" id="UP001530315"/>
    </source>
</evidence>